<dbReference type="Pfam" id="PF13852">
    <property type="entry name" value="DUF4197"/>
    <property type="match status" value="1"/>
</dbReference>
<keyword evidence="2" id="KW-0732">Signal</keyword>
<feature type="chain" id="PRO_5009099515" description="DUF4197 domain-containing protein" evidence="2">
    <location>
        <begin position="22"/>
        <end position="267"/>
    </location>
</feature>
<keyword evidence="4" id="KW-1185">Reference proteome</keyword>
<evidence type="ECO:0008006" key="5">
    <source>
        <dbReference type="Google" id="ProtNLM"/>
    </source>
</evidence>
<organism evidence="3 4">
    <name type="scientific">Sulfurospirillum halorespirans DSM 13726</name>
    <dbReference type="NCBI Taxonomy" id="1193502"/>
    <lineage>
        <taxon>Bacteria</taxon>
        <taxon>Pseudomonadati</taxon>
        <taxon>Campylobacterota</taxon>
        <taxon>Epsilonproteobacteria</taxon>
        <taxon>Campylobacterales</taxon>
        <taxon>Sulfurospirillaceae</taxon>
        <taxon>Sulfurospirillum</taxon>
    </lineage>
</organism>
<dbReference type="STRING" id="1193502.SHALO_2322"/>
<dbReference type="AlphaFoldDB" id="A0A1D7TM54"/>
<dbReference type="Proteomes" id="UP000094609">
    <property type="component" value="Chromosome"/>
</dbReference>
<dbReference type="PATRIC" id="fig|1193502.14.peg.2352"/>
<dbReference type="EMBL" id="CP017111">
    <property type="protein sequence ID" value="AOO66082.1"/>
    <property type="molecule type" value="Genomic_DNA"/>
</dbReference>
<sequence>MLPKSLILLAPLMLCAANWQDAVNSAVSATSTPKTTTSSSSTTSQSNATSGVKEALSLGAQQAVSLLGKEGGFLNNSAVKIPLPSSMKPVATAAEKLGGKSYVDDFVKTMNTAATKAVPKTASILSDTISGMSVEDANAIVKGSNTAATDYFKTKSGTKLLSAIMPIIKESISENQVMSSYQSLKEFAGGSSTTSSVSNNALVGQASSIAKGFGMGDAVPSGDESIEDYIGRKTLDGLFYMIAEKEKALRSNPLSSGSSIIQQVFGK</sequence>
<reference evidence="4" key="1">
    <citation type="submission" date="2016-08" db="EMBL/GenBank/DDBJ databases">
        <title>Complete genome sequence of the organohalide-respiring Epsilonproteobacterium Sulfurospirillum halorespirans.</title>
        <authorList>
            <person name="Goris T."/>
            <person name="Zimmermann J."/>
            <person name="Schenz B."/>
            <person name="Lemos M."/>
            <person name="Hackermueller J."/>
            <person name="Diekert G."/>
        </authorList>
    </citation>
    <scope>NUCLEOTIDE SEQUENCE [LARGE SCALE GENOMIC DNA]</scope>
    <source>
        <strain>DSM 13726</strain>
        <strain evidence="4">PCE-M2</strain>
    </source>
</reference>
<evidence type="ECO:0000313" key="3">
    <source>
        <dbReference type="EMBL" id="AOO66082.1"/>
    </source>
</evidence>
<proteinExistence type="predicted"/>
<dbReference type="InterPro" id="IPR025245">
    <property type="entry name" value="DUF4197"/>
</dbReference>
<feature type="region of interest" description="Disordered" evidence="1">
    <location>
        <begin position="29"/>
        <end position="48"/>
    </location>
</feature>
<gene>
    <name evidence="3" type="ORF">SHALO_2322</name>
</gene>
<evidence type="ECO:0000256" key="2">
    <source>
        <dbReference type="SAM" id="SignalP"/>
    </source>
</evidence>
<name>A0A1D7TM54_9BACT</name>
<evidence type="ECO:0000256" key="1">
    <source>
        <dbReference type="SAM" id="MobiDB-lite"/>
    </source>
</evidence>
<dbReference type="KEGG" id="shal:SHALO_2322"/>
<feature type="signal peptide" evidence="2">
    <location>
        <begin position="1"/>
        <end position="21"/>
    </location>
</feature>
<evidence type="ECO:0000313" key="4">
    <source>
        <dbReference type="Proteomes" id="UP000094609"/>
    </source>
</evidence>
<dbReference type="RefSeq" id="WP_069478682.1">
    <property type="nucleotide sequence ID" value="NZ_CP017111.1"/>
</dbReference>
<accession>A0A1D7TM54</accession>
<protein>
    <recommendedName>
        <fullName evidence="5">DUF4197 domain-containing protein</fullName>
    </recommendedName>
</protein>